<evidence type="ECO:0000313" key="2">
    <source>
        <dbReference type="Proteomes" id="UP000824123"/>
    </source>
</evidence>
<dbReference type="GO" id="GO:0005975">
    <property type="term" value="P:carbohydrate metabolic process"/>
    <property type="evidence" value="ECO:0007669"/>
    <property type="project" value="InterPro"/>
</dbReference>
<dbReference type="AlphaFoldDB" id="A0A9D1LQE1"/>
<proteinExistence type="predicted"/>
<evidence type="ECO:0000313" key="1">
    <source>
        <dbReference type="EMBL" id="HIU46111.1"/>
    </source>
</evidence>
<dbReference type="InterPro" id="IPR008928">
    <property type="entry name" value="6-hairpin_glycosidase_sf"/>
</dbReference>
<dbReference type="SUPFAM" id="SSF48208">
    <property type="entry name" value="Six-hairpin glycosidases"/>
    <property type="match status" value="1"/>
</dbReference>
<name>A0A9D1LQE1_9FIRM</name>
<organism evidence="1 2">
    <name type="scientific">Candidatus Fimadaptatus faecigallinarum</name>
    <dbReference type="NCBI Taxonomy" id="2840814"/>
    <lineage>
        <taxon>Bacteria</taxon>
        <taxon>Bacillati</taxon>
        <taxon>Bacillota</taxon>
        <taxon>Clostridia</taxon>
        <taxon>Eubacteriales</taxon>
        <taxon>Candidatus Fimadaptatus</taxon>
    </lineage>
</organism>
<protein>
    <submittedName>
        <fullName evidence="1">Uncharacterized protein</fullName>
    </submittedName>
</protein>
<gene>
    <name evidence="1" type="ORF">IAC59_02505</name>
</gene>
<dbReference type="Proteomes" id="UP000824123">
    <property type="component" value="Unassembled WGS sequence"/>
</dbReference>
<sequence length="704" mass="78657">MYYEMSYGYDAERCAMRVASDASSTVFCAQSDAQDAACWVSYRMHAPIDGTYIMIPACAYDGNRFEGVRRRYPPMFNEDEFGLDVPVRMTQVPRLSRDGDSFMDVTTGDMAAPCVCVLNKAAGESFMLFFNPQAMGRNLGVTLEQRGDELEIRLRAPAKRRLVYRWYDGYPSLKPLPEADPALAVRAGDELEIAHDVFVDECRDIPELYRLFFERRAVRFHAQAHACLPFSEYFSELERELNEHRYMEQYGLLALGARENDSRFNQWQAGWVGGGMSTYPLICEGEPRSVERALSTLRFATRYQSKAGFYYGIVFNGQVYGDCFGYYEEKHNALLIRKHADLTYFMFKQLVALGRRGIAAPDVAQGAERAADALAALWHRYSQLGQFVNSETGEILVGGSTSGGIAPAALCAAAQVLDRPELAQTARDIARYYYREAILRGVTTGGPGEILQAPDSESIAGLLESYITLYDLDGSDEWLSMARDAAHQMASWVVPYDYPFPPDSRFGRMGIRAAGSVWANVQNKHSAPGLCTLSPAAFFKLYRATGEPAYLELMRQIAHFMPQVASRPDRPMYTVDSRKMRPGEICERVNMSDWEGVNNVGDSIFGSSSWPEVSLLLTCLEIPGVYAVPERGVVCASDHVNAWLDGDALSIANPTMYDANVKVMIEDPDALRRPLGLYWQQRFQRVSVPAGGCVRVGLRSTPEA</sequence>
<accession>A0A9D1LQE1</accession>
<comment type="caution">
    <text evidence="1">The sequence shown here is derived from an EMBL/GenBank/DDBJ whole genome shotgun (WGS) entry which is preliminary data.</text>
</comment>
<reference evidence="1" key="2">
    <citation type="journal article" date="2021" name="PeerJ">
        <title>Extensive microbial diversity within the chicken gut microbiome revealed by metagenomics and culture.</title>
        <authorList>
            <person name="Gilroy R."/>
            <person name="Ravi A."/>
            <person name="Getino M."/>
            <person name="Pursley I."/>
            <person name="Horton D.L."/>
            <person name="Alikhan N.F."/>
            <person name="Baker D."/>
            <person name="Gharbi K."/>
            <person name="Hall N."/>
            <person name="Watson M."/>
            <person name="Adriaenssens E.M."/>
            <person name="Foster-Nyarko E."/>
            <person name="Jarju S."/>
            <person name="Secka A."/>
            <person name="Antonio M."/>
            <person name="Oren A."/>
            <person name="Chaudhuri R.R."/>
            <person name="La Ragione R."/>
            <person name="Hildebrand F."/>
            <person name="Pallen M.J."/>
        </authorList>
    </citation>
    <scope>NUCLEOTIDE SEQUENCE</scope>
    <source>
        <strain evidence="1">ChiSxjej2B14-8506</strain>
    </source>
</reference>
<dbReference type="EMBL" id="DVNK01000022">
    <property type="protein sequence ID" value="HIU46111.1"/>
    <property type="molecule type" value="Genomic_DNA"/>
</dbReference>
<reference evidence="1" key="1">
    <citation type="submission" date="2020-10" db="EMBL/GenBank/DDBJ databases">
        <authorList>
            <person name="Gilroy R."/>
        </authorList>
    </citation>
    <scope>NUCLEOTIDE SEQUENCE</scope>
    <source>
        <strain evidence="1">ChiSxjej2B14-8506</strain>
    </source>
</reference>